<comment type="caution">
    <text evidence="3">The sequence shown here is derived from an EMBL/GenBank/DDBJ whole genome shotgun (WGS) entry which is preliminary data.</text>
</comment>
<dbReference type="Proteomes" id="UP000013165">
    <property type="component" value="Unassembled WGS sequence"/>
</dbReference>
<proteinExistence type="predicted"/>
<evidence type="ECO:0000313" key="4">
    <source>
        <dbReference type="Proteomes" id="UP000013165"/>
    </source>
</evidence>
<organism evidence="3 4">
    <name type="scientific">Marinobacter nanhaiticus D15-8W</name>
    <dbReference type="NCBI Taxonomy" id="626887"/>
    <lineage>
        <taxon>Bacteria</taxon>
        <taxon>Pseudomonadati</taxon>
        <taxon>Pseudomonadota</taxon>
        <taxon>Gammaproteobacteria</taxon>
        <taxon>Pseudomonadales</taxon>
        <taxon>Marinobacteraceae</taxon>
        <taxon>Marinobacter</taxon>
    </lineage>
</organism>
<feature type="signal peptide" evidence="2">
    <location>
        <begin position="1"/>
        <end position="23"/>
    </location>
</feature>
<feature type="chain" id="PRO_5004126769" evidence="2">
    <location>
        <begin position="24"/>
        <end position="195"/>
    </location>
</feature>
<dbReference type="STRING" id="626887.J057_20280"/>
<keyword evidence="4" id="KW-1185">Reference proteome</keyword>
<dbReference type="OrthoDB" id="6362972at2"/>
<evidence type="ECO:0000256" key="2">
    <source>
        <dbReference type="SAM" id="SignalP"/>
    </source>
</evidence>
<dbReference type="RefSeq" id="WP_004581991.1">
    <property type="nucleotide sequence ID" value="NZ_AP028878.1"/>
</dbReference>
<dbReference type="AlphaFoldDB" id="N6VUG9"/>
<evidence type="ECO:0000313" key="3">
    <source>
        <dbReference type="EMBL" id="ENO13770.1"/>
    </source>
</evidence>
<dbReference type="PROSITE" id="PS51257">
    <property type="entry name" value="PROKAR_LIPOPROTEIN"/>
    <property type="match status" value="1"/>
</dbReference>
<accession>N6VUG9</accession>
<protein>
    <submittedName>
        <fullName evidence="3">Uncharacterized protein</fullName>
    </submittedName>
</protein>
<reference evidence="3 4" key="1">
    <citation type="journal article" date="2013" name="Genome Announc.">
        <title>Genome Sequence of the Polycyclic Aromatic Hydrocarbon-Degrading Bacterium Strain Marinobacter nanhaiticus D15-8WT.</title>
        <authorList>
            <person name="Cui Z."/>
            <person name="Gao W."/>
            <person name="Li Q."/>
            <person name="Xu G."/>
            <person name="Zheng L."/>
        </authorList>
    </citation>
    <scope>NUCLEOTIDE SEQUENCE [LARGE SCALE GENOMIC DNA]</scope>
    <source>
        <strain evidence="3 4">D15-8W</strain>
    </source>
</reference>
<feature type="region of interest" description="Disordered" evidence="1">
    <location>
        <begin position="175"/>
        <end position="195"/>
    </location>
</feature>
<name>N6VUG9_9GAMM</name>
<evidence type="ECO:0000256" key="1">
    <source>
        <dbReference type="SAM" id="MobiDB-lite"/>
    </source>
</evidence>
<dbReference type="EMBL" id="APLQ01000014">
    <property type="protein sequence ID" value="ENO13770.1"/>
    <property type="molecule type" value="Genomic_DNA"/>
</dbReference>
<dbReference type="HOGENOM" id="CLU_1394892_0_0_6"/>
<keyword evidence="2" id="KW-0732">Signal</keyword>
<gene>
    <name evidence="3" type="ORF">J057_20280</name>
</gene>
<sequence>MKRNCLPLTTVSLLISAFLGGCASYQNHYGVFSAANSAGEARQFRVTWTTADYPDWWLASDQATPIRLETQCSTRTWVLKDASHRTPHADACGEGIVACGDPEQDLEAASGEPAGAGVQCMRIANADRVLELDRQVRLLVACKPNDTEVLVGGEAVNRDYLRTSVVPYSISVRRAPRDSLSSRPPEFDNGICAKD</sequence>
<dbReference type="PATRIC" id="fig|626887.3.peg.4058"/>
<dbReference type="eggNOG" id="ENOG50345DK">
    <property type="taxonomic scope" value="Bacteria"/>
</dbReference>